<dbReference type="PANTHER" id="PTHR39652:SF1">
    <property type="entry name" value="UPF0201 PROTEIN TK1335"/>
    <property type="match status" value="1"/>
</dbReference>
<reference evidence="2" key="1">
    <citation type="journal article" date="2014" name="Int. J. Syst. Evol. Microbiol.">
        <title>Complete genome sequence of Corynebacterium casei LMG S-19264T (=DSM 44701T), isolated from a smear-ripened cheese.</title>
        <authorList>
            <consortium name="US DOE Joint Genome Institute (JGI-PGF)"/>
            <person name="Walter F."/>
            <person name="Albersmeier A."/>
            <person name="Kalinowski J."/>
            <person name="Ruckert C."/>
        </authorList>
    </citation>
    <scope>NUCLEOTIDE SEQUENCE</scope>
    <source>
        <strain evidence="2">JCM 19596</strain>
    </source>
</reference>
<organism evidence="2 3">
    <name type="scientific">Halocalculus aciditolerans</name>
    <dbReference type="NCBI Taxonomy" id="1383812"/>
    <lineage>
        <taxon>Archaea</taxon>
        <taxon>Methanobacteriati</taxon>
        <taxon>Methanobacteriota</taxon>
        <taxon>Stenosarchaea group</taxon>
        <taxon>Halobacteria</taxon>
        <taxon>Halobacteriales</taxon>
        <taxon>Halobacteriaceae</taxon>
        <taxon>Halocalculus</taxon>
    </lineage>
</organism>
<sequence>MIYSVDVRVSAPVQPTEVEERVAAAVERLFPNADVERHGDRVTAETHEVEGFRERLFDQQILDTARGEFLSNADGEGFDFELKKQAAFEGVVNFAVGGESELGDIHVDVTVNEPSVEEFITYLAPETVDGKPTSE</sequence>
<dbReference type="AlphaFoldDB" id="A0A830F1J3"/>
<dbReference type="Gene3D" id="3.30.1440.10">
    <property type="match status" value="1"/>
</dbReference>
<dbReference type="InterPro" id="IPR002739">
    <property type="entry name" value="PAB1135-like"/>
</dbReference>
<dbReference type="RefSeq" id="WP_188974657.1">
    <property type="nucleotide sequence ID" value="NZ_BMPG01000001.1"/>
</dbReference>
<protein>
    <recommendedName>
        <fullName evidence="1">UPF0201 protein GCM10009039_00520</fullName>
    </recommendedName>
</protein>
<gene>
    <name evidence="2" type="ORF">GCM10009039_00520</name>
</gene>
<dbReference type="PANTHER" id="PTHR39652">
    <property type="entry name" value="UPF0201 PROTEIN TK1335"/>
    <property type="match status" value="1"/>
</dbReference>
<keyword evidence="3" id="KW-1185">Reference proteome</keyword>
<dbReference type="EMBL" id="BMPG01000001">
    <property type="protein sequence ID" value="GGL46055.1"/>
    <property type="molecule type" value="Genomic_DNA"/>
</dbReference>
<comment type="similarity">
    <text evidence="1">Belongs to the UPF0201 family.</text>
</comment>
<dbReference type="OrthoDB" id="7819at2157"/>
<dbReference type="Pfam" id="PF01877">
    <property type="entry name" value="RNA_binding"/>
    <property type="match status" value="1"/>
</dbReference>
<evidence type="ECO:0000313" key="2">
    <source>
        <dbReference type="EMBL" id="GGL46055.1"/>
    </source>
</evidence>
<name>A0A830F1J3_9EURY</name>
<accession>A0A830F1J3</accession>
<reference evidence="2" key="2">
    <citation type="submission" date="2020-09" db="EMBL/GenBank/DDBJ databases">
        <authorList>
            <person name="Sun Q."/>
            <person name="Ohkuma M."/>
        </authorList>
    </citation>
    <scope>NUCLEOTIDE SEQUENCE</scope>
    <source>
        <strain evidence="2">JCM 19596</strain>
    </source>
</reference>
<comment type="caution">
    <text evidence="2">The sequence shown here is derived from an EMBL/GenBank/DDBJ whole genome shotgun (WGS) entry which is preliminary data.</text>
</comment>
<evidence type="ECO:0000256" key="1">
    <source>
        <dbReference type="HAMAP-Rule" id="MF_01112"/>
    </source>
</evidence>
<evidence type="ECO:0000313" key="3">
    <source>
        <dbReference type="Proteomes" id="UP000607197"/>
    </source>
</evidence>
<proteinExistence type="inferred from homology"/>
<dbReference type="SUPFAM" id="SSF55282">
    <property type="entry name" value="RL5-like"/>
    <property type="match status" value="1"/>
</dbReference>
<dbReference type="Proteomes" id="UP000607197">
    <property type="component" value="Unassembled WGS sequence"/>
</dbReference>
<dbReference type="InterPro" id="IPR022803">
    <property type="entry name" value="Ribosomal_uL5_dom_sf"/>
</dbReference>
<dbReference type="HAMAP" id="MF_01112">
    <property type="entry name" value="UPF0201"/>
    <property type="match status" value="1"/>
</dbReference>